<proteinExistence type="predicted"/>
<evidence type="ECO:0000313" key="1">
    <source>
        <dbReference type="EMBL" id="KKN70596.1"/>
    </source>
</evidence>
<organism evidence="1">
    <name type="scientific">marine sediment metagenome</name>
    <dbReference type="NCBI Taxonomy" id="412755"/>
    <lineage>
        <taxon>unclassified sequences</taxon>
        <taxon>metagenomes</taxon>
        <taxon>ecological metagenomes</taxon>
    </lineage>
</organism>
<accession>A0A0F9VAK5</accession>
<gene>
    <name evidence="1" type="ORF">LCGC14_0430270</name>
</gene>
<reference evidence="1" key="1">
    <citation type="journal article" date="2015" name="Nature">
        <title>Complex archaea that bridge the gap between prokaryotes and eukaryotes.</title>
        <authorList>
            <person name="Spang A."/>
            <person name="Saw J.H."/>
            <person name="Jorgensen S.L."/>
            <person name="Zaremba-Niedzwiedzka K."/>
            <person name="Martijn J."/>
            <person name="Lind A.E."/>
            <person name="van Eijk R."/>
            <person name="Schleper C."/>
            <person name="Guy L."/>
            <person name="Ettema T.J."/>
        </authorList>
    </citation>
    <scope>NUCLEOTIDE SEQUENCE</scope>
</reference>
<comment type="caution">
    <text evidence="1">The sequence shown here is derived from an EMBL/GenBank/DDBJ whole genome shotgun (WGS) entry which is preliminary data.</text>
</comment>
<protein>
    <submittedName>
        <fullName evidence="1">Uncharacterized protein</fullName>
    </submittedName>
</protein>
<sequence>MSIQVTPINHEGEGFLLDGGKLSTDGSGNKIVEGYDEIGQRWSIHMPEWVFTSPDFDTLEEQSSGYVGHFDRGKKGKIRKAEDTM</sequence>
<name>A0A0F9VAK5_9ZZZZ</name>
<dbReference type="EMBL" id="LAZR01000401">
    <property type="protein sequence ID" value="KKN70596.1"/>
    <property type="molecule type" value="Genomic_DNA"/>
</dbReference>
<dbReference type="AlphaFoldDB" id="A0A0F9VAK5"/>